<dbReference type="Pfam" id="PF23726">
    <property type="entry name" value="Beta-prop_RSE1_2nd"/>
    <property type="match status" value="1"/>
</dbReference>
<keyword evidence="2" id="KW-0539">Nucleus</keyword>
<proteinExistence type="predicted"/>
<feature type="domain" description="RSE1/DDB1/CPSF1 C-terminal" evidence="4">
    <location>
        <begin position="936"/>
        <end position="1306"/>
    </location>
</feature>
<dbReference type="GO" id="GO:0005634">
    <property type="term" value="C:nucleus"/>
    <property type="evidence" value="ECO:0007669"/>
    <property type="project" value="UniProtKB-SubCell"/>
</dbReference>
<comment type="caution">
    <text evidence="7">The sequence shown here is derived from an EMBL/GenBank/DDBJ whole genome shotgun (WGS) entry which is preliminary data.</text>
</comment>
<evidence type="ECO:0000259" key="5">
    <source>
        <dbReference type="Pfam" id="PF10433"/>
    </source>
</evidence>
<evidence type="ECO:0000256" key="2">
    <source>
        <dbReference type="ARBA" id="ARBA00023242"/>
    </source>
</evidence>
<dbReference type="InterPro" id="IPR018846">
    <property type="entry name" value="Beta-prop_RSE1/DDB1/CPSF1_1st"/>
</dbReference>
<sequence length="1364" mass="149436">MAPSTRILTTFHSSSSVISSVKCSLSSASSSSTDVEDQYQHLVIAKLNSIQVYSIRETSLELECSVEIRGKVRAIKRVPIANTTRSNLLVLLDHPDPEILILNYTETSERASGRLNIKHQVPLDERGSRPAEFCLDAIVHPSGEFAVVSCYTGKLKVVMVESGEVVNIQIPELNLLSFTFLPLVNEEEQHTHTYAVALLHLDYQEHIQLISRTLTISSDTGPELDSTTTIDVEYSSHFFSPTLISFKNVPTPDEGGVYLIPVPPADEDTDEGKDGLDEEKDVFLGGILVVGGSRILLYELNSQEVLNPNSKSKGKGKRKQDARVTHEKTTKKENPELRSTGLGVEFLPIDESYTKILIGDTFGRLALLSLERVKEFGMVIIPLGETPSPTSITYLSNQNLFVGSHFGDSQLVRINQVPSSSSSPTLPIPRSVLTTVSAERLNRLEDERGFSKKGRVVNTHGSFIQVVQTLVKNVAPIRDAVLADLDGSGQQQIVTCSGEETQARLSYESPMHSHLITSTILDTQVFSLTSPTQISLSPESSHDFILNNQTLFVGNVVVKSTPSLSPSNPPNTSNSSYNISASLLVQVTPTTILLLQHDQIFDRWTALDRVQAESVGSREKFVKASGNPSQVCVAQAGGWLGLYTVKRVEEQGREGLRLIKMIVRKLDLSEQKPLSSSLRSPNPPWFNTEISAVSCPLLDPTKLFTRIIAVSFWHTNQLKLYTFSSSSQSTSDYELLCESSLGAIRAPVREIHLSFMTERHRLDDDESHLCVFAGLANGDVVSFEMVLEEEEGEKIPNLKNIDIISLGETLPVSFTQFDSTTATDGSSQRVVLAVGSRAVAFFWEGTRLRMEPVMLKDVTSIKTFNTQGYPDSLILSTDSGLRIGRMKNLEKIHIRSTSLGYHIPRQIVYEPTQRVFGVGCLYTEPCRVGEEEKMVSSFRLIDSGSLEVLAQAELQQDEQIMSLAVIDIPLSNHNRSLPRKHLFCLGTFFLNPSEIETTSGRILLFDTYQLESSPGLRSLRLVGEQEVKGCVYALVGIGGSVDGVEGGGGGGEGLVAAAINSSVSLYRITPSTTPTTGEPSTTTTTASPSYQLKSLMEWNHNYLVTSLSAYGDHLVVADQFSSVSLLRTSGDAGDGGRLMTVARDYSPLWPVCVDAIDEKSFIGADKSLNLFSFSLSRGANNRPMLERDGFYHVGDLVTKFVRGSLITPSITSGEPKFIPTHVFCTLSGQIGVIIDVENEDMVRVFSALELQLGQIQGENSNRNQKSMVIGGISHAKHRAPRLSGARSDADQAAYGILDGDLLERMLEYMNTEPGFAEEVHAAAMSSLEGAGVGGNNDDSNSLIQYTMEELKKDLELLQNTTWNS</sequence>
<dbReference type="InterPro" id="IPR004871">
    <property type="entry name" value="RSE1/DDB1/CPSF1_C"/>
</dbReference>
<organism evidence="7 8">
    <name type="scientific">Lentinula guzmanii</name>
    <dbReference type="NCBI Taxonomy" id="2804957"/>
    <lineage>
        <taxon>Eukaryota</taxon>
        <taxon>Fungi</taxon>
        <taxon>Dikarya</taxon>
        <taxon>Basidiomycota</taxon>
        <taxon>Agaricomycotina</taxon>
        <taxon>Agaricomycetes</taxon>
        <taxon>Agaricomycetidae</taxon>
        <taxon>Agaricales</taxon>
        <taxon>Marasmiineae</taxon>
        <taxon>Omphalotaceae</taxon>
        <taxon>Lentinula</taxon>
    </lineage>
</organism>
<dbReference type="EMBL" id="JANVFO010000020">
    <property type="protein sequence ID" value="KAJ3733076.1"/>
    <property type="molecule type" value="Genomic_DNA"/>
</dbReference>
<dbReference type="InterPro" id="IPR050358">
    <property type="entry name" value="RSE1/DDB1/CFT1"/>
</dbReference>
<feature type="domain" description="RSE1/DDB1/CPSF1 first beta-propeller" evidence="5">
    <location>
        <begin position="19"/>
        <end position="418"/>
    </location>
</feature>
<evidence type="ECO:0000256" key="1">
    <source>
        <dbReference type="ARBA" id="ARBA00004123"/>
    </source>
</evidence>
<protein>
    <submittedName>
        <fullName evidence="7">CPSF A subunit region-domain-containing protein</fullName>
    </submittedName>
</protein>
<evidence type="ECO:0000259" key="4">
    <source>
        <dbReference type="Pfam" id="PF03178"/>
    </source>
</evidence>
<feature type="compositionally biased region" description="Basic and acidic residues" evidence="3">
    <location>
        <begin position="319"/>
        <end position="336"/>
    </location>
</feature>
<evidence type="ECO:0000313" key="8">
    <source>
        <dbReference type="Proteomes" id="UP001176059"/>
    </source>
</evidence>
<dbReference type="PANTHER" id="PTHR10644">
    <property type="entry name" value="DNA REPAIR/RNA PROCESSING CPSF FAMILY"/>
    <property type="match status" value="1"/>
</dbReference>
<feature type="domain" description="RSE1/DDB1/CPSF1 second beta-propeller" evidence="6">
    <location>
        <begin position="505"/>
        <end position="886"/>
    </location>
</feature>
<comment type="subcellular location">
    <subcellularLocation>
        <location evidence="1">Nucleus</location>
    </subcellularLocation>
</comment>
<dbReference type="InterPro" id="IPR015943">
    <property type="entry name" value="WD40/YVTN_repeat-like_dom_sf"/>
</dbReference>
<feature type="region of interest" description="Disordered" evidence="3">
    <location>
        <begin position="307"/>
        <end position="336"/>
    </location>
</feature>
<name>A0AA38JBE5_9AGAR</name>
<evidence type="ECO:0000313" key="7">
    <source>
        <dbReference type="EMBL" id="KAJ3733076.1"/>
    </source>
</evidence>
<dbReference type="Pfam" id="PF03178">
    <property type="entry name" value="CPSF_A"/>
    <property type="match status" value="1"/>
</dbReference>
<dbReference type="Pfam" id="PF10433">
    <property type="entry name" value="Beta-prop_RSE1_1st"/>
    <property type="match status" value="1"/>
</dbReference>
<dbReference type="InterPro" id="IPR058543">
    <property type="entry name" value="Beta-prop_RSE1/DDB1/CPSF1_2nd"/>
</dbReference>
<accession>A0AA38JBE5</accession>
<dbReference type="Gene3D" id="2.130.10.10">
    <property type="entry name" value="YVTN repeat-like/Quinoprotein amine dehydrogenase"/>
    <property type="match status" value="3"/>
</dbReference>
<reference evidence="7" key="1">
    <citation type="submission" date="2022-08" db="EMBL/GenBank/DDBJ databases">
        <authorList>
            <consortium name="DOE Joint Genome Institute"/>
            <person name="Min B."/>
            <person name="Sierra-Patev S."/>
            <person name="Naranjo-Ortiz M."/>
            <person name="Looney B."/>
            <person name="Konkel Z."/>
            <person name="Slot J.C."/>
            <person name="Sakamoto Y."/>
            <person name="Steenwyk J.L."/>
            <person name="Rokas A."/>
            <person name="Carro J."/>
            <person name="Camarero S."/>
            <person name="Ferreira P."/>
            <person name="Molpeceres G."/>
            <person name="Ruiz-duenas F.J."/>
            <person name="Serrano A."/>
            <person name="Henrissat B."/>
            <person name="Drula E."/>
            <person name="Hughes K.W."/>
            <person name="Mata J.L."/>
            <person name="Ishikawa N.K."/>
            <person name="Vargas-Isla R."/>
            <person name="Ushijima S."/>
            <person name="Smith C.A."/>
            <person name="Ahrendt S."/>
            <person name="Andreopoulos W."/>
            <person name="He G."/>
            <person name="LaButti K."/>
            <person name="Lipzen A."/>
            <person name="Ng V."/>
            <person name="Riley R."/>
            <person name="Sandor L."/>
            <person name="Barry K."/>
            <person name="Martinez A.T."/>
            <person name="Xiao Y."/>
            <person name="Gibbons J.G."/>
            <person name="Terashima K."/>
            <person name="Hibbett D.S."/>
            <person name="Grigoriev I.V."/>
        </authorList>
    </citation>
    <scope>NUCLEOTIDE SEQUENCE</scope>
    <source>
        <strain evidence="7">ET3784</strain>
    </source>
</reference>
<gene>
    <name evidence="7" type="ORF">DFJ43DRAFT_1138366</name>
</gene>
<reference evidence="7" key="2">
    <citation type="journal article" date="2023" name="Proc. Natl. Acad. Sci. U.S.A.">
        <title>A global phylogenomic analysis of the shiitake genus Lentinula.</title>
        <authorList>
            <person name="Sierra-Patev S."/>
            <person name="Min B."/>
            <person name="Naranjo-Ortiz M."/>
            <person name="Looney B."/>
            <person name="Konkel Z."/>
            <person name="Slot J.C."/>
            <person name="Sakamoto Y."/>
            <person name="Steenwyk J.L."/>
            <person name="Rokas A."/>
            <person name="Carro J."/>
            <person name="Camarero S."/>
            <person name="Ferreira P."/>
            <person name="Molpeceres G."/>
            <person name="Ruiz-Duenas F.J."/>
            <person name="Serrano A."/>
            <person name="Henrissat B."/>
            <person name="Drula E."/>
            <person name="Hughes K.W."/>
            <person name="Mata J.L."/>
            <person name="Ishikawa N.K."/>
            <person name="Vargas-Isla R."/>
            <person name="Ushijima S."/>
            <person name="Smith C.A."/>
            <person name="Donoghue J."/>
            <person name="Ahrendt S."/>
            <person name="Andreopoulos W."/>
            <person name="He G."/>
            <person name="LaButti K."/>
            <person name="Lipzen A."/>
            <person name="Ng V."/>
            <person name="Riley R."/>
            <person name="Sandor L."/>
            <person name="Barry K."/>
            <person name="Martinez A.T."/>
            <person name="Xiao Y."/>
            <person name="Gibbons J.G."/>
            <person name="Terashima K."/>
            <person name="Grigoriev I.V."/>
            <person name="Hibbett D."/>
        </authorList>
    </citation>
    <scope>NUCLEOTIDE SEQUENCE</scope>
    <source>
        <strain evidence="7">ET3784</strain>
    </source>
</reference>
<keyword evidence="8" id="KW-1185">Reference proteome</keyword>
<evidence type="ECO:0000259" key="6">
    <source>
        <dbReference type="Pfam" id="PF23726"/>
    </source>
</evidence>
<dbReference type="GO" id="GO:0003676">
    <property type="term" value="F:nucleic acid binding"/>
    <property type="evidence" value="ECO:0007669"/>
    <property type="project" value="InterPro"/>
</dbReference>
<evidence type="ECO:0000256" key="3">
    <source>
        <dbReference type="SAM" id="MobiDB-lite"/>
    </source>
</evidence>
<dbReference type="Proteomes" id="UP001176059">
    <property type="component" value="Unassembled WGS sequence"/>
</dbReference>